<dbReference type="InterPro" id="IPR040204">
    <property type="entry name" value="UBR7"/>
</dbReference>
<keyword evidence="2" id="KW-0863">Zinc-finger</keyword>
<dbReference type="InterPro" id="IPR011011">
    <property type="entry name" value="Znf_FYVE_PHD"/>
</dbReference>
<dbReference type="InterPro" id="IPR047506">
    <property type="entry name" value="UBR7-like_UBR-box"/>
</dbReference>
<evidence type="ECO:0000256" key="5">
    <source>
        <dbReference type="SAM" id="Coils"/>
    </source>
</evidence>
<dbReference type="Pfam" id="PF02207">
    <property type="entry name" value="zf-UBR"/>
    <property type="match status" value="1"/>
</dbReference>
<dbReference type="FunFam" id="3.30.40.10:FF:000439">
    <property type="entry name" value="Putative E3 ubiquitin-protein ligase UBR7"/>
    <property type="match status" value="1"/>
</dbReference>
<dbReference type="AlphaFoldDB" id="A0A6I9RFK3"/>
<evidence type="ECO:0000313" key="9">
    <source>
        <dbReference type="RefSeq" id="XP_010925722.2"/>
    </source>
</evidence>
<dbReference type="PANTHER" id="PTHR13513">
    <property type="entry name" value="E3 UBIQUITIN-PROTEIN LIGASE UBR7"/>
    <property type="match status" value="1"/>
</dbReference>
<dbReference type="CDD" id="cd15542">
    <property type="entry name" value="PHD_UBR7"/>
    <property type="match status" value="1"/>
</dbReference>
<feature type="coiled-coil region" evidence="5">
    <location>
        <begin position="455"/>
        <end position="482"/>
    </location>
</feature>
<evidence type="ECO:0000256" key="4">
    <source>
        <dbReference type="PROSITE-ProRule" id="PRU00508"/>
    </source>
</evidence>
<dbReference type="KEGG" id="egu:105048197"/>
<sequence>MSTTRADICLHKPNGVAGNQVEASLELHWLFRSLTHTGRPLPVCGLALSYSPFQILSVPSKLLTNPVRRHRERSLFFFRPLSPSSSKPRERHLGFLFSSHRHRIFPTLSCSQRSDIAKMADAFEDEPEQTVTIGEYIEGLEAEELEADLVLGGDEGKECTYANGYLKRQAIFSCLTCVPAGNAGVCTACSLSCHDGHEVVELWTKRKFRCDCGNSKFGEFFCKLFADKDSENIENTYNHNFKGSYCTCGRPYPDPDAKEQVEMIQCCICEDWFHENHLGLNSSNEIPRDEEGEPLYEDFICQECAVTCSFLKIYPACIWATLKQKSTAPVSNSEGNVPEDGSSASTHPKKIENNIIVSENLGNCSNTVSESETVSNEKNSFHGESTVKDLNLEKIETCDNNKESRPKCILEVDINSMSAVSEKKEPMFLSKKWRDLLCRCRSCCEFYARKGIDCLIDREDSIEEYEKMAKQKRNEKLQQQEGAELDFLNTLNHVQKIEILSGIADMKNEFQSFLESFDSSKPVTSEDIRGVFENLAKKKKQRLS</sequence>
<dbReference type="PROSITE" id="PS51157">
    <property type="entry name" value="ZF_UBR"/>
    <property type="match status" value="1"/>
</dbReference>
<keyword evidence="3" id="KW-0862">Zinc</keyword>
<feature type="zinc finger region" description="UBR-type" evidence="4">
    <location>
        <begin position="157"/>
        <end position="227"/>
    </location>
</feature>
<dbReference type="SUPFAM" id="SSF57903">
    <property type="entry name" value="FYVE/PHD zinc finger"/>
    <property type="match status" value="1"/>
</dbReference>
<dbReference type="CDD" id="cd19677">
    <property type="entry name" value="UBR-box_UBR7"/>
    <property type="match status" value="1"/>
</dbReference>
<feature type="region of interest" description="Disordered" evidence="6">
    <location>
        <begin position="328"/>
        <end position="347"/>
    </location>
</feature>
<dbReference type="InterPro" id="IPR013083">
    <property type="entry name" value="Znf_RING/FYVE/PHD"/>
</dbReference>
<evidence type="ECO:0000256" key="2">
    <source>
        <dbReference type="ARBA" id="ARBA00022771"/>
    </source>
</evidence>
<dbReference type="InterPro" id="IPR003126">
    <property type="entry name" value="Znf_UBR"/>
</dbReference>
<dbReference type="PANTHER" id="PTHR13513:SF9">
    <property type="entry name" value="E3 UBIQUITIN-PROTEIN LIGASE UBR7-RELATED"/>
    <property type="match status" value="1"/>
</dbReference>
<dbReference type="Proteomes" id="UP000504607">
    <property type="component" value="Chromosome 7"/>
</dbReference>
<proteinExistence type="predicted"/>
<evidence type="ECO:0000256" key="1">
    <source>
        <dbReference type="ARBA" id="ARBA00022723"/>
    </source>
</evidence>
<dbReference type="GO" id="GO:0005737">
    <property type="term" value="C:cytoplasm"/>
    <property type="evidence" value="ECO:0007669"/>
    <property type="project" value="TreeGrafter"/>
</dbReference>
<dbReference type="InterPro" id="IPR001965">
    <property type="entry name" value="Znf_PHD"/>
</dbReference>
<reference evidence="9" key="1">
    <citation type="submission" date="2025-08" db="UniProtKB">
        <authorList>
            <consortium name="RefSeq"/>
        </authorList>
    </citation>
    <scope>IDENTIFICATION</scope>
</reference>
<evidence type="ECO:0000313" key="8">
    <source>
        <dbReference type="Proteomes" id="UP000504607"/>
    </source>
</evidence>
<organism evidence="8 9">
    <name type="scientific">Elaeis guineensis var. tenera</name>
    <name type="common">Oil palm</name>
    <dbReference type="NCBI Taxonomy" id="51953"/>
    <lineage>
        <taxon>Eukaryota</taxon>
        <taxon>Viridiplantae</taxon>
        <taxon>Streptophyta</taxon>
        <taxon>Embryophyta</taxon>
        <taxon>Tracheophyta</taxon>
        <taxon>Spermatophyta</taxon>
        <taxon>Magnoliopsida</taxon>
        <taxon>Liliopsida</taxon>
        <taxon>Arecaceae</taxon>
        <taxon>Arecoideae</taxon>
        <taxon>Cocoseae</taxon>
        <taxon>Elaeidinae</taxon>
        <taxon>Elaeis</taxon>
    </lineage>
</organism>
<dbReference type="RefSeq" id="XP_010925722.2">
    <property type="nucleotide sequence ID" value="XM_010927420.2"/>
</dbReference>
<name>A0A6I9RFK3_ELAGV</name>
<feature type="domain" description="UBR-type" evidence="7">
    <location>
        <begin position="157"/>
        <end position="227"/>
    </location>
</feature>
<evidence type="ECO:0000256" key="6">
    <source>
        <dbReference type="SAM" id="MobiDB-lite"/>
    </source>
</evidence>
<gene>
    <name evidence="9" type="primary">LOC105048197</name>
</gene>
<evidence type="ECO:0000259" key="7">
    <source>
        <dbReference type="PROSITE" id="PS51157"/>
    </source>
</evidence>
<dbReference type="FunCoup" id="A0A6I9RFK3">
    <property type="interactions" value="2744"/>
</dbReference>
<evidence type="ECO:0000256" key="3">
    <source>
        <dbReference type="ARBA" id="ARBA00022833"/>
    </source>
</evidence>
<dbReference type="Gene3D" id="3.30.40.10">
    <property type="entry name" value="Zinc/RING finger domain, C3HC4 (zinc finger)"/>
    <property type="match status" value="1"/>
</dbReference>
<dbReference type="GeneID" id="105048197"/>
<dbReference type="SMART" id="SM00249">
    <property type="entry name" value="PHD"/>
    <property type="match status" value="1"/>
</dbReference>
<dbReference type="SMART" id="SM00396">
    <property type="entry name" value="ZnF_UBR1"/>
    <property type="match status" value="1"/>
</dbReference>
<dbReference type="InParanoid" id="A0A6I9RFK3"/>
<dbReference type="GO" id="GO:0008270">
    <property type="term" value="F:zinc ion binding"/>
    <property type="evidence" value="ECO:0007669"/>
    <property type="project" value="UniProtKB-KW"/>
</dbReference>
<protein>
    <submittedName>
        <fullName evidence="9">E3 ubiquitin-protein ligase UBR7</fullName>
    </submittedName>
</protein>
<keyword evidence="8" id="KW-1185">Reference proteome</keyword>
<dbReference type="OrthoDB" id="10262564at2759"/>
<keyword evidence="1" id="KW-0479">Metal-binding</keyword>
<dbReference type="GO" id="GO:0061630">
    <property type="term" value="F:ubiquitin protein ligase activity"/>
    <property type="evidence" value="ECO:0007669"/>
    <property type="project" value="InterPro"/>
</dbReference>
<accession>A0A6I9RFK3</accession>
<keyword evidence="5" id="KW-0175">Coiled coil</keyword>